<dbReference type="PANTHER" id="PTHR31207">
    <property type="entry name" value="ECA1 GAMETOGENESIS FAMILY PROTEIN (DUF784)-RELATED-RELATED"/>
    <property type="match status" value="1"/>
</dbReference>
<dbReference type="KEGG" id="egr:104438770"/>
<dbReference type="InterPro" id="IPR040220">
    <property type="entry name" value="DD11"/>
</dbReference>
<feature type="signal peptide" evidence="2">
    <location>
        <begin position="1"/>
        <end position="20"/>
    </location>
</feature>
<feature type="domain" description="Prolamin-like" evidence="3">
    <location>
        <begin position="38"/>
        <end position="110"/>
    </location>
</feature>
<gene>
    <name evidence="4" type="ORF">EUGRSUZ_C00226</name>
</gene>
<protein>
    <recommendedName>
        <fullName evidence="3">Prolamin-like domain-containing protein</fullName>
    </recommendedName>
</protein>
<dbReference type="eggNOG" id="ENOG502SWYQ">
    <property type="taxonomic scope" value="Eukaryota"/>
</dbReference>
<evidence type="ECO:0000256" key="2">
    <source>
        <dbReference type="SAM" id="SignalP"/>
    </source>
</evidence>
<dbReference type="InParanoid" id="A0A059CK65"/>
<dbReference type="FunCoup" id="A0A059CK65">
    <property type="interactions" value="42"/>
</dbReference>
<evidence type="ECO:0000259" key="3">
    <source>
        <dbReference type="Pfam" id="PF05617"/>
    </source>
</evidence>
<dbReference type="AlphaFoldDB" id="A0A059CK65"/>
<name>A0A059CK65_EUCGR</name>
<reference evidence="4" key="1">
    <citation type="submission" date="2013-07" db="EMBL/GenBank/DDBJ databases">
        <title>The genome of Eucalyptus grandis.</title>
        <authorList>
            <person name="Schmutz J."/>
            <person name="Hayes R."/>
            <person name="Myburg A."/>
            <person name="Tuskan G."/>
            <person name="Grattapaglia D."/>
            <person name="Rokhsar D.S."/>
        </authorList>
    </citation>
    <scope>NUCLEOTIDE SEQUENCE</scope>
    <source>
        <tissue evidence="4">Leaf extractions</tissue>
    </source>
</reference>
<evidence type="ECO:0000313" key="4">
    <source>
        <dbReference type="EMBL" id="KCW78792.1"/>
    </source>
</evidence>
<feature type="chain" id="PRO_5001569372" description="Prolamin-like domain-containing protein" evidence="2">
    <location>
        <begin position="21"/>
        <end position="120"/>
    </location>
</feature>
<accession>A0A059CK65</accession>
<evidence type="ECO:0000256" key="1">
    <source>
        <dbReference type="ARBA" id="ARBA00022729"/>
    </source>
</evidence>
<proteinExistence type="predicted"/>
<dbReference type="Pfam" id="PF05617">
    <property type="entry name" value="Prolamin_like"/>
    <property type="match status" value="1"/>
</dbReference>
<dbReference type="OrthoDB" id="1603029at2759"/>
<sequence length="120" mass="13200">MARSGFVAFLLLASVVATLSVRVRWKDPAGETLDYLADCATKLADDCGEDIFFNIFTKQRKITPACCKKLVSMGKQCHESMVGFIILSPSFSKNASITVPRSKKVWKKCVLLAKEAPTLP</sequence>
<dbReference type="PANTHER" id="PTHR31207:SF23">
    <property type="entry name" value="DOWNREGULATED IN DIF1 18-RELATED"/>
    <property type="match status" value="1"/>
</dbReference>
<keyword evidence="1 2" id="KW-0732">Signal</keyword>
<organism evidence="4">
    <name type="scientific">Eucalyptus grandis</name>
    <name type="common">Flooded gum</name>
    <dbReference type="NCBI Taxonomy" id="71139"/>
    <lineage>
        <taxon>Eukaryota</taxon>
        <taxon>Viridiplantae</taxon>
        <taxon>Streptophyta</taxon>
        <taxon>Embryophyta</taxon>
        <taxon>Tracheophyta</taxon>
        <taxon>Spermatophyta</taxon>
        <taxon>Magnoliopsida</taxon>
        <taxon>eudicotyledons</taxon>
        <taxon>Gunneridae</taxon>
        <taxon>Pentapetalae</taxon>
        <taxon>rosids</taxon>
        <taxon>malvids</taxon>
        <taxon>Myrtales</taxon>
        <taxon>Myrtaceae</taxon>
        <taxon>Myrtoideae</taxon>
        <taxon>Eucalypteae</taxon>
        <taxon>Eucalyptus</taxon>
    </lineage>
</organism>
<dbReference type="OMA" id="VSDECCH"/>
<dbReference type="Gramene" id="KCW78792">
    <property type="protein sequence ID" value="KCW78792"/>
    <property type="gene ID" value="EUGRSUZ_C00226"/>
</dbReference>
<dbReference type="EMBL" id="KK198755">
    <property type="protein sequence ID" value="KCW78792.1"/>
    <property type="molecule type" value="Genomic_DNA"/>
</dbReference>
<dbReference type="InterPro" id="IPR008502">
    <property type="entry name" value="Prolamin-like"/>
</dbReference>